<evidence type="ECO:0000313" key="2">
    <source>
        <dbReference type="Proteomes" id="UP000192328"/>
    </source>
</evidence>
<reference evidence="1" key="1">
    <citation type="submission" date="2017-04" db="EMBL/GenBank/DDBJ databases">
        <authorList>
            <person name="Varghese N."/>
            <person name="Submissions S."/>
        </authorList>
    </citation>
    <scope>NUCLEOTIDE SEQUENCE</scope>
    <source>
        <strain evidence="1">WTE2008</strain>
    </source>
</reference>
<accession>A0AC61PIH7</accession>
<organism evidence="1 2">
    <name type="scientific">Aristaeella lactis</name>
    <dbReference type="NCBI Taxonomy" id="3046383"/>
    <lineage>
        <taxon>Bacteria</taxon>
        <taxon>Bacillati</taxon>
        <taxon>Bacillota</taxon>
        <taxon>Clostridia</taxon>
        <taxon>Eubacteriales</taxon>
        <taxon>Aristaeellaceae</taxon>
        <taxon>Aristaeella</taxon>
    </lineage>
</organism>
<dbReference type="EMBL" id="FWXZ01000001">
    <property type="protein sequence ID" value="SMC39788.1"/>
    <property type="molecule type" value="Genomic_DNA"/>
</dbReference>
<keyword evidence="2" id="KW-1185">Reference proteome</keyword>
<gene>
    <name evidence="1" type="ORF">SAMN06297397_0621</name>
</gene>
<dbReference type="Proteomes" id="UP000192328">
    <property type="component" value="Unassembled WGS sequence"/>
</dbReference>
<sequence>MELYVHIPFCRKKCRYCSFVSFTEKESDYEAYIDLLLKEAEWRADEAEEPVRTVYIGGGTPSLLPPRLFSRLIHGLDSIYDFSSVSEFTSEANPGTVTKAWLDNACELGINRLSFGMQAAQDSLLLILGRIHHQEDVIRSVELARQSGITNINLDLIFGIPSQTEENWIETLRAAVELKPAHISAYGLIPEEGTPLYEDLRLNRLQLPDTDTERNMYSSAVSFLRSMGLERYEISNFATPGFECIHNIGYWTQVPYTGLGISAASMTRLCSLPDGVTYIRKTNPDSWPEYAAMIRNRISPPDEIISCREARFESVMLGFRLAEGINEDTFMKMHKVSLEESYGNRLKPFVDNGLIIHEGKQWRMSERGLDIQNAILSELMDD</sequence>
<comment type="caution">
    <text evidence="1">The sequence shown here is derived from an EMBL/GenBank/DDBJ whole genome shotgun (WGS) entry which is preliminary data.</text>
</comment>
<proteinExistence type="predicted"/>
<protein>
    <submittedName>
        <fullName evidence="1">Coproporphyrinogen III oxidase, anaerobic</fullName>
    </submittedName>
</protein>
<name>A0AC61PIH7_9FIRM</name>
<evidence type="ECO:0000313" key="1">
    <source>
        <dbReference type="EMBL" id="SMC39788.1"/>
    </source>
</evidence>